<gene>
    <name evidence="3" type="ORF">METZ01_LOCUS228594</name>
</gene>
<dbReference type="GO" id="GO:0015344">
    <property type="term" value="F:siderophore uptake transmembrane transporter activity"/>
    <property type="evidence" value="ECO:0007669"/>
    <property type="project" value="TreeGrafter"/>
</dbReference>
<dbReference type="InterPro" id="IPR037066">
    <property type="entry name" value="Plug_dom_sf"/>
</dbReference>
<protein>
    <recommendedName>
        <fullName evidence="2">TonB-dependent receptor plug domain-containing protein</fullName>
    </recommendedName>
</protein>
<dbReference type="EMBL" id="UINC01056104">
    <property type="protein sequence ID" value="SVB75740.1"/>
    <property type="molecule type" value="Genomic_DNA"/>
</dbReference>
<dbReference type="AlphaFoldDB" id="A0A382GKT0"/>
<evidence type="ECO:0000256" key="1">
    <source>
        <dbReference type="ARBA" id="ARBA00022729"/>
    </source>
</evidence>
<dbReference type="InterPro" id="IPR012910">
    <property type="entry name" value="Plug_dom"/>
</dbReference>
<dbReference type="GO" id="GO:0030246">
    <property type="term" value="F:carbohydrate binding"/>
    <property type="evidence" value="ECO:0007669"/>
    <property type="project" value="InterPro"/>
</dbReference>
<dbReference type="Pfam" id="PF13620">
    <property type="entry name" value="CarboxypepD_reg"/>
    <property type="match status" value="1"/>
</dbReference>
<dbReference type="Gene3D" id="2.60.40.1120">
    <property type="entry name" value="Carboxypeptidase-like, regulatory domain"/>
    <property type="match status" value="1"/>
</dbReference>
<feature type="non-terminal residue" evidence="3">
    <location>
        <position position="276"/>
    </location>
</feature>
<dbReference type="Gene3D" id="2.170.130.10">
    <property type="entry name" value="TonB-dependent receptor, plug domain"/>
    <property type="match status" value="1"/>
</dbReference>
<dbReference type="GO" id="GO:0044718">
    <property type="term" value="P:siderophore transmembrane transport"/>
    <property type="evidence" value="ECO:0007669"/>
    <property type="project" value="TreeGrafter"/>
</dbReference>
<proteinExistence type="predicted"/>
<keyword evidence="1" id="KW-0732">Signal</keyword>
<name>A0A382GKT0_9ZZZZ</name>
<dbReference type="InterPro" id="IPR039426">
    <property type="entry name" value="TonB-dep_rcpt-like"/>
</dbReference>
<evidence type="ECO:0000313" key="3">
    <source>
        <dbReference type="EMBL" id="SVB75740.1"/>
    </source>
</evidence>
<dbReference type="InterPro" id="IPR013784">
    <property type="entry name" value="Carb-bd-like_fold"/>
</dbReference>
<dbReference type="PANTHER" id="PTHR30069:SF29">
    <property type="entry name" value="HEMOGLOBIN AND HEMOGLOBIN-HAPTOGLOBIN-BINDING PROTEIN 1-RELATED"/>
    <property type="match status" value="1"/>
</dbReference>
<accession>A0A382GKT0</accession>
<dbReference type="PANTHER" id="PTHR30069">
    <property type="entry name" value="TONB-DEPENDENT OUTER MEMBRANE RECEPTOR"/>
    <property type="match status" value="1"/>
</dbReference>
<dbReference type="PROSITE" id="PS52016">
    <property type="entry name" value="TONB_DEPENDENT_REC_3"/>
    <property type="match status" value="1"/>
</dbReference>
<feature type="domain" description="TonB-dependent receptor plug" evidence="2">
    <location>
        <begin position="125"/>
        <end position="216"/>
    </location>
</feature>
<organism evidence="3">
    <name type="scientific">marine metagenome</name>
    <dbReference type="NCBI Taxonomy" id="408172"/>
    <lineage>
        <taxon>unclassified sequences</taxon>
        <taxon>metagenomes</taxon>
        <taxon>ecological metagenomes</taxon>
    </lineage>
</organism>
<dbReference type="SUPFAM" id="SSF49452">
    <property type="entry name" value="Starch-binding domain-like"/>
    <property type="match status" value="1"/>
</dbReference>
<sequence length="276" mass="28904">MYLQRIVATILFVLGTLMFAGQTGKIAGKVTDSQNGGALVECNVSVVGTPYGAVADANGEYFIINLSPGKYDVEFSMIGYAGYTAEDVSVNIDVTTPVDASLATEAVQMEGVSVTAETPAIENTLTSSKQIVSGDLMQSMAVTDVNDVIKTLPGVTELNGSLHIRGGRSGEEMYLVDGASVTNAVMGGQAIPVNPNMVGELQLITGTFNAEYGQAMSGLFNTVLRDPADGLSASFSFRTTLGQDYFRADAGAFSGTDVYAETMEIVDDDGNYTNAT</sequence>
<dbReference type="SUPFAM" id="SSF56935">
    <property type="entry name" value="Porins"/>
    <property type="match status" value="1"/>
</dbReference>
<reference evidence="3" key="1">
    <citation type="submission" date="2018-05" db="EMBL/GenBank/DDBJ databases">
        <authorList>
            <person name="Lanie J.A."/>
            <person name="Ng W.-L."/>
            <person name="Kazmierczak K.M."/>
            <person name="Andrzejewski T.M."/>
            <person name="Davidsen T.M."/>
            <person name="Wayne K.J."/>
            <person name="Tettelin H."/>
            <person name="Glass J.I."/>
            <person name="Rusch D."/>
            <person name="Podicherti R."/>
            <person name="Tsui H.-C.T."/>
            <person name="Winkler M.E."/>
        </authorList>
    </citation>
    <scope>NUCLEOTIDE SEQUENCE</scope>
</reference>
<dbReference type="Pfam" id="PF07715">
    <property type="entry name" value="Plug"/>
    <property type="match status" value="1"/>
</dbReference>
<evidence type="ECO:0000259" key="2">
    <source>
        <dbReference type="Pfam" id="PF07715"/>
    </source>
</evidence>
<dbReference type="GO" id="GO:0009279">
    <property type="term" value="C:cell outer membrane"/>
    <property type="evidence" value="ECO:0007669"/>
    <property type="project" value="TreeGrafter"/>
</dbReference>